<keyword evidence="3" id="KW-0563">Paired box</keyword>
<dbReference type="Proteomes" id="UP000749559">
    <property type="component" value="Unassembled WGS sequence"/>
</dbReference>
<protein>
    <recommendedName>
        <fullName evidence="9">Paired domain-containing protein</fullName>
    </recommendedName>
</protein>
<comment type="subcellular location">
    <subcellularLocation>
        <location evidence="1">Nucleus</location>
    </subcellularLocation>
</comment>
<feature type="region of interest" description="Disordered" evidence="8">
    <location>
        <begin position="246"/>
        <end position="265"/>
    </location>
</feature>
<evidence type="ECO:0000256" key="8">
    <source>
        <dbReference type="SAM" id="MobiDB-lite"/>
    </source>
</evidence>
<dbReference type="InterPro" id="IPR009057">
    <property type="entry name" value="Homeodomain-like_sf"/>
</dbReference>
<feature type="region of interest" description="Disordered" evidence="8">
    <location>
        <begin position="274"/>
        <end position="303"/>
    </location>
</feature>
<feature type="compositionally biased region" description="Basic and acidic residues" evidence="8">
    <location>
        <begin position="276"/>
        <end position="287"/>
    </location>
</feature>
<dbReference type="SMART" id="SM00351">
    <property type="entry name" value="PAX"/>
    <property type="match status" value="1"/>
</dbReference>
<feature type="domain" description="Paired" evidence="9">
    <location>
        <begin position="5"/>
        <end position="139"/>
    </location>
</feature>
<dbReference type="AlphaFoldDB" id="A0A8S4NN57"/>
<proteinExistence type="predicted"/>
<dbReference type="GO" id="GO:0000978">
    <property type="term" value="F:RNA polymerase II cis-regulatory region sequence-specific DNA binding"/>
    <property type="evidence" value="ECO:0007669"/>
    <property type="project" value="TreeGrafter"/>
</dbReference>
<dbReference type="InterPro" id="IPR001523">
    <property type="entry name" value="Paired_dom"/>
</dbReference>
<organism evidence="10 11">
    <name type="scientific">Owenia fusiformis</name>
    <name type="common">Polychaete worm</name>
    <dbReference type="NCBI Taxonomy" id="6347"/>
    <lineage>
        <taxon>Eukaryota</taxon>
        <taxon>Metazoa</taxon>
        <taxon>Spiralia</taxon>
        <taxon>Lophotrochozoa</taxon>
        <taxon>Annelida</taxon>
        <taxon>Polychaeta</taxon>
        <taxon>Sedentaria</taxon>
        <taxon>Canalipalpata</taxon>
        <taxon>Sabellida</taxon>
        <taxon>Oweniida</taxon>
        <taxon>Oweniidae</taxon>
        <taxon>Owenia</taxon>
    </lineage>
</organism>
<keyword evidence="7" id="KW-0539">Nucleus</keyword>
<evidence type="ECO:0000313" key="11">
    <source>
        <dbReference type="Proteomes" id="UP000749559"/>
    </source>
</evidence>
<dbReference type="InterPro" id="IPR043182">
    <property type="entry name" value="PAIRED_DNA-bd_dom"/>
</dbReference>
<keyword evidence="6" id="KW-0804">Transcription</keyword>
<dbReference type="Gene3D" id="1.10.10.10">
    <property type="entry name" value="Winged helix-like DNA-binding domain superfamily/Winged helix DNA-binding domain"/>
    <property type="match status" value="1"/>
</dbReference>
<evidence type="ECO:0000256" key="7">
    <source>
        <dbReference type="ARBA" id="ARBA00023242"/>
    </source>
</evidence>
<comment type="caution">
    <text evidence="10">The sequence shown here is derived from an EMBL/GenBank/DDBJ whole genome shotgun (WGS) entry which is preliminary data.</text>
</comment>
<dbReference type="EMBL" id="CAIIXF020000005">
    <property type="protein sequence ID" value="CAH1783055.1"/>
    <property type="molecule type" value="Genomic_DNA"/>
</dbReference>
<evidence type="ECO:0000256" key="3">
    <source>
        <dbReference type="ARBA" id="ARBA00022724"/>
    </source>
</evidence>
<evidence type="ECO:0000256" key="5">
    <source>
        <dbReference type="ARBA" id="ARBA00023125"/>
    </source>
</evidence>
<feature type="region of interest" description="Disordered" evidence="8">
    <location>
        <begin position="181"/>
        <end position="214"/>
    </location>
</feature>
<evidence type="ECO:0000259" key="9">
    <source>
        <dbReference type="PROSITE" id="PS51057"/>
    </source>
</evidence>
<gene>
    <name evidence="10" type="ORF">OFUS_LOCUS9428</name>
</gene>
<keyword evidence="2" id="KW-0217">Developmental protein</keyword>
<keyword evidence="5" id="KW-0238">DNA-binding</keyword>
<dbReference type="InterPro" id="IPR043565">
    <property type="entry name" value="PAX_fam"/>
</dbReference>
<dbReference type="PANTHER" id="PTHR45636">
    <property type="entry name" value="PAIRED BOX PROTEIN PAX-6-RELATED-RELATED"/>
    <property type="match status" value="1"/>
</dbReference>
<keyword evidence="4" id="KW-0805">Transcription regulation</keyword>
<sequence length="421" mass="46858">MPHTGQTGVNQLGGVFVNGRPLPDQVRRRIVELALQGVRPCDISRQLLVSHGCVSKILTRFYETGSIKPGAIGGSKPKTIQTPPRVSGLHVGPVRQQESMVVSHFGGRQVDNNAVMEQQRQFLAATQQFNLLQSILYNNVYGLGRSVPVGRHGPHLGQHLAFQPAMQDPNRADRNTELEQGAYNQHTALNLTKDTKKDNKRTNKRSMNCISDEQKQIMETGQSDDDLKPTCECPVAIKKQRLYNVNSNNDDNKLNMPEDKTKEENQMDHTCVIKSNGKDGPEPHENITDPLISSSEEQSNKKDISENNFIKKVTPELTNGLPALDGKTSARNDNIKQVNSTLALGHGTLFMPFAQSYNKGKNNVDPRNQLNHHMVYNSYANSIFNSTRYSGVTYIDPIIPLCPESEIQAIGQRGPVYDRLV</sequence>
<dbReference type="GO" id="GO:0000981">
    <property type="term" value="F:DNA-binding transcription factor activity, RNA polymerase II-specific"/>
    <property type="evidence" value="ECO:0007669"/>
    <property type="project" value="TreeGrafter"/>
</dbReference>
<evidence type="ECO:0000256" key="6">
    <source>
        <dbReference type="ARBA" id="ARBA00023163"/>
    </source>
</evidence>
<dbReference type="SUPFAM" id="SSF46689">
    <property type="entry name" value="Homeodomain-like"/>
    <property type="match status" value="1"/>
</dbReference>
<dbReference type="PROSITE" id="PS00034">
    <property type="entry name" value="PAIRED_1"/>
    <property type="match status" value="1"/>
</dbReference>
<evidence type="ECO:0000256" key="4">
    <source>
        <dbReference type="ARBA" id="ARBA00023015"/>
    </source>
</evidence>
<dbReference type="FunFam" id="1.10.10.10:FF:000013">
    <property type="entry name" value="Paired box 8 isoform 1"/>
    <property type="match status" value="1"/>
</dbReference>
<name>A0A8S4NN57_OWEFU</name>
<dbReference type="PROSITE" id="PS51057">
    <property type="entry name" value="PAIRED_2"/>
    <property type="match status" value="1"/>
</dbReference>
<feature type="compositionally biased region" description="Basic and acidic residues" evidence="8">
    <location>
        <begin position="250"/>
        <end position="265"/>
    </location>
</feature>
<dbReference type="OrthoDB" id="3225452at2759"/>
<dbReference type="PRINTS" id="PR00027">
    <property type="entry name" value="PAIREDBOX"/>
</dbReference>
<evidence type="ECO:0000256" key="1">
    <source>
        <dbReference type="ARBA" id="ARBA00004123"/>
    </source>
</evidence>
<keyword evidence="11" id="KW-1185">Reference proteome</keyword>
<reference evidence="10" key="1">
    <citation type="submission" date="2022-03" db="EMBL/GenBank/DDBJ databases">
        <authorList>
            <person name="Martin C."/>
        </authorList>
    </citation>
    <scope>NUCLEOTIDE SEQUENCE</scope>
</reference>
<accession>A0A8S4NN57</accession>
<dbReference type="InterPro" id="IPR036388">
    <property type="entry name" value="WH-like_DNA-bd_sf"/>
</dbReference>
<dbReference type="Pfam" id="PF00292">
    <property type="entry name" value="PAX"/>
    <property type="match status" value="1"/>
</dbReference>
<dbReference type="PANTHER" id="PTHR45636:SF43">
    <property type="entry name" value="PAIRED BOX POX-NEURO PROTEIN"/>
    <property type="match status" value="1"/>
</dbReference>
<evidence type="ECO:0000256" key="2">
    <source>
        <dbReference type="ARBA" id="ARBA00022473"/>
    </source>
</evidence>
<dbReference type="GO" id="GO:0005634">
    <property type="term" value="C:nucleus"/>
    <property type="evidence" value="ECO:0007669"/>
    <property type="project" value="UniProtKB-SubCell"/>
</dbReference>
<evidence type="ECO:0000313" key="10">
    <source>
        <dbReference type="EMBL" id="CAH1783055.1"/>
    </source>
</evidence>